<name>A0ABQ1G5B5_9SPHN</name>
<evidence type="ECO:0000313" key="2">
    <source>
        <dbReference type="EMBL" id="GGA37174.1"/>
    </source>
</evidence>
<dbReference type="InterPro" id="IPR037401">
    <property type="entry name" value="SnoaL-like"/>
</dbReference>
<gene>
    <name evidence="2" type="ORF">GCM10011395_04380</name>
</gene>
<dbReference type="Proteomes" id="UP000618591">
    <property type="component" value="Unassembled WGS sequence"/>
</dbReference>
<dbReference type="SUPFAM" id="SSF54427">
    <property type="entry name" value="NTF2-like"/>
    <property type="match status" value="1"/>
</dbReference>
<dbReference type="Pfam" id="PF13577">
    <property type="entry name" value="SnoaL_4"/>
    <property type="match status" value="1"/>
</dbReference>
<keyword evidence="3" id="KW-1185">Reference proteome</keyword>
<dbReference type="InterPro" id="IPR032710">
    <property type="entry name" value="NTF2-like_dom_sf"/>
</dbReference>
<organism evidence="2 3">
    <name type="scientific">Sphingomonas psychrolutea</name>
    <dbReference type="NCBI Taxonomy" id="1259676"/>
    <lineage>
        <taxon>Bacteria</taxon>
        <taxon>Pseudomonadati</taxon>
        <taxon>Pseudomonadota</taxon>
        <taxon>Alphaproteobacteria</taxon>
        <taxon>Sphingomonadales</taxon>
        <taxon>Sphingomonadaceae</taxon>
        <taxon>Sphingomonas</taxon>
    </lineage>
</organism>
<dbReference type="RefSeq" id="WP_188445153.1">
    <property type="nucleotide sequence ID" value="NZ_BMDW01000002.1"/>
</dbReference>
<dbReference type="CDD" id="cd00531">
    <property type="entry name" value="NTF2_like"/>
    <property type="match status" value="1"/>
</dbReference>
<dbReference type="Gene3D" id="3.10.450.50">
    <property type="match status" value="1"/>
</dbReference>
<evidence type="ECO:0000313" key="3">
    <source>
        <dbReference type="Proteomes" id="UP000618591"/>
    </source>
</evidence>
<dbReference type="EMBL" id="BMDW01000002">
    <property type="protein sequence ID" value="GGA37174.1"/>
    <property type="molecule type" value="Genomic_DNA"/>
</dbReference>
<proteinExistence type="predicted"/>
<reference evidence="3" key="1">
    <citation type="journal article" date="2019" name="Int. J. Syst. Evol. Microbiol.">
        <title>The Global Catalogue of Microorganisms (GCM) 10K type strain sequencing project: providing services to taxonomists for standard genome sequencing and annotation.</title>
        <authorList>
            <consortium name="The Broad Institute Genomics Platform"/>
            <consortium name="The Broad Institute Genome Sequencing Center for Infectious Disease"/>
            <person name="Wu L."/>
            <person name="Ma J."/>
        </authorList>
    </citation>
    <scope>NUCLEOTIDE SEQUENCE [LARGE SCALE GENOMIC DNA]</scope>
    <source>
        <strain evidence="3">CGMCC 1.10106</strain>
    </source>
</reference>
<sequence>MMPDDIADRIAICELKARYCRLLDTKQWDAWTEVFTENCVLDTSEAGGPPPIHGRDAAVASVRAFIEAARTVHHVHTPEIDIDGDTAQGIWAMQDRVVFDAGHSLTGYGHYTDRYAKSDGTWRIAESKLTRLILDITAPAAT</sequence>
<protein>
    <submittedName>
        <fullName evidence="2">Bile-acid 7-alpha-dehydratase</fullName>
    </submittedName>
</protein>
<feature type="domain" description="SnoaL-like" evidence="1">
    <location>
        <begin position="5"/>
        <end position="126"/>
    </location>
</feature>
<comment type="caution">
    <text evidence="2">The sequence shown here is derived from an EMBL/GenBank/DDBJ whole genome shotgun (WGS) entry which is preliminary data.</text>
</comment>
<accession>A0ABQ1G5B5</accession>
<evidence type="ECO:0000259" key="1">
    <source>
        <dbReference type="Pfam" id="PF13577"/>
    </source>
</evidence>